<dbReference type="CDD" id="cd20264">
    <property type="entry name" value="Complex1_LYR_LYRM4"/>
    <property type="match status" value="1"/>
</dbReference>
<organism evidence="3 4">
    <name type="scientific">Porites lobata</name>
    <dbReference type="NCBI Taxonomy" id="104759"/>
    <lineage>
        <taxon>Eukaryota</taxon>
        <taxon>Metazoa</taxon>
        <taxon>Cnidaria</taxon>
        <taxon>Anthozoa</taxon>
        <taxon>Hexacorallia</taxon>
        <taxon>Scleractinia</taxon>
        <taxon>Fungiina</taxon>
        <taxon>Poritidae</taxon>
        <taxon>Porites</taxon>
    </lineage>
</organism>
<proteinExistence type="inferred from homology"/>
<reference evidence="3 4" key="1">
    <citation type="submission" date="2022-05" db="EMBL/GenBank/DDBJ databases">
        <authorList>
            <consortium name="Genoscope - CEA"/>
            <person name="William W."/>
        </authorList>
    </citation>
    <scope>NUCLEOTIDE SEQUENCE [LARGE SCALE GENOMIC DNA]</scope>
</reference>
<dbReference type="InterPro" id="IPR008011">
    <property type="entry name" value="Complex1_LYR_dom"/>
</dbReference>
<comment type="caution">
    <text evidence="3">The sequence shown here is derived from an EMBL/GenBank/DDBJ whole genome shotgun (WGS) entry which is preliminary data.</text>
</comment>
<dbReference type="InterPro" id="IPR045297">
    <property type="entry name" value="Complex1_LYR_LYRM4"/>
</dbReference>
<protein>
    <recommendedName>
        <fullName evidence="2">Complex 1 LYR protein domain-containing protein</fullName>
    </recommendedName>
</protein>
<feature type="domain" description="Complex 1 LYR protein" evidence="2">
    <location>
        <begin position="11"/>
        <end position="68"/>
    </location>
</feature>
<dbReference type="EMBL" id="CALNXK010000067">
    <property type="protein sequence ID" value="CAH3141873.1"/>
    <property type="molecule type" value="Genomic_DNA"/>
</dbReference>
<dbReference type="Proteomes" id="UP001159405">
    <property type="component" value="Unassembled WGS sequence"/>
</dbReference>
<dbReference type="InterPro" id="IPR051522">
    <property type="entry name" value="ISC_assembly_LYR"/>
</dbReference>
<evidence type="ECO:0000256" key="1">
    <source>
        <dbReference type="ARBA" id="ARBA00009508"/>
    </source>
</evidence>
<evidence type="ECO:0000259" key="2">
    <source>
        <dbReference type="Pfam" id="PF05347"/>
    </source>
</evidence>
<evidence type="ECO:0000313" key="4">
    <source>
        <dbReference type="Proteomes" id="UP001159405"/>
    </source>
</evidence>
<name>A0ABN8PE07_9CNID</name>
<evidence type="ECO:0000313" key="3">
    <source>
        <dbReference type="EMBL" id="CAH3141873.1"/>
    </source>
</evidence>
<dbReference type="PANTHER" id="PTHR13166">
    <property type="entry name" value="PROTEIN C6ORF149"/>
    <property type="match status" value="1"/>
</dbReference>
<accession>A0ABN8PE07</accession>
<sequence>MAVFKMASRSEVLQLYRQMLRIGRSFTSYNYRMYATRRIRDAFRENRDISDPDVIKSLMKKGQDSLEMMKRQVSLGQMYRHTKLVIEKE</sequence>
<comment type="similarity">
    <text evidence="1">Belongs to the complex I LYR family.</text>
</comment>
<gene>
    <name evidence="3" type="ORF">PLOB_00042043</name>
</gene>
<keyword evidence="4" id="KW-1185">Reference proteome</keyword>
<dbReference type="Pfam" id="PF05347">
    <property type="entry name" value="Complex1_LYR"/>
    <property type="match status" value="1"/>
</dbReference>
<dbReference type="PANTHER" id="PTHR13166:SF7">
    <property type="entry name" value="LYR MOTIF-CONTAINING PROTEIN 4"/>
    <property type="match status" value="1"/>
</dbReference>